<name>A0A562PE70_9HYPH</name>
<keyword evidence="3" id="KW-0479">Metal-binding</keyword>
<dbReference type="AlphaFoldDB" id="A0A562PE70"/>
<dbReference type="EMBL" id="VLKT01000002">
    <property type="protein sequence ID" value="TWI42782.1"/>
    <property type="molecule type" value="Genomic_DNA"/>
</dbReference>
<keyword evidence="4" id="KW-0862">Zinc</keyword>
<dbReference type="OrthoDB" id="9805277at2"/>
<evidence type="ECO:0000256" key="3">
    <source>
        <dbReference type="ARBA" id="ARBA00022723"/>
    </source>
</evidence>
<comment type="cofactor">
    <cofactor evidence="1">
        <name>Zn(2+)</name>
        <dbReference type="ChEBI" id="CHEBI:29105"/>
    </cofactor>
</comment>
<dbReference type="RefSeq" id="WP_145712889.1">
    <property type="nucleotide sequence ID" value="NZ_BSPF01000074.1"/>
</dbReference>
<dbReference type="PANTHER" id="PTHR37418">
    <property type="entry name" value="3-KETO-5-AMINOHEXANOATE CLEAVAGE ENZYME-RELATED"/>
    <property type="match status" value="1"/>
</dbReference>
<dbReference type="Proteomes" id="UP000317122">
    <property type="component" value="Unassembled WGS sequence"/>
</dbReference>
<dbReference type="Gene3D" id="3.20.20.70">
    <property type="entry name" value="Aldolase class I"/>
    <property type="match status" value="1"/>
</dbReference>
<dbReference type="InterPro" id="IPR008567">
    <property type="entry name" value="BKACE"/>
</dbReference>
<dbReference type="InterPro" id="IPR013785">
    <property type="entry name" value="Aldolase_TIM"/>
</dbReference>
<gene>
    <name evidence="5" type="ORF">IQ26_00546</name>
</gene>
<dbReference type="GO" id="GO:0046872">
    <property type="term" value="F:metal ion binding"/>
    <property type="evidence" value="ECO:0007669"/>
    <property type="project" value="UniProtKB-KW"/>
</dbReference>
<comment type="caution">
    <text evidence="5">The sequence shown here is derived from an EMBL/GenBank/DDBJ whole genome shotgun (WGS) entry which is preliminary data.</text>
</comment>
<reference evidence="5 6" key="1">
    <citation type="journal article" date="2015" name="Stand. Genomic Sci.">
        <title>Genomic Encyclopedia of Bacterial and Archaeal Type Strains, Phase III: the genomes of soil and plant-associated and newly described type strains.</title>
        <authorList>
            <person name="Whitman W.B."/>
            <person name="Woyke T."/>
            <person name="Klenk H.P."/>
            <person name="Zhou Y."/>
            <person name="Lilburn T.G."/>
            <person name="Beck B.J."/>
            <person name="De Vos P."/>
            <person name="Vandamme P."/>
            <person name="Eisen J.A."/>
            <person name="Garrity G."/>
            <person name="Hugenholtz P."/>
            <person name="Kyrpides N.C."/>
        </authorList>
    </citation>
    <scope>NUCLEOTIDE SEQUENCE [LARGE SCALE GENOMIC DNA]</scope>
    <source>
        <strain evidence="5 6">CGMCC 1.2546</strain>
    </source>
</reference>
<evidence type="ECO:0000256" key="1">
    <source>
        <dbReference type="ARBA" id="ARBA00001947"/>
    </source>
</evidence>
<dbReference type="Pfam" id="PF05853">
    <property type="entry name" value="BKACE"/>
    <property type="match status" value="1"/>
</dbReference>
<proteinExistence type="predicted"/>
<keyword evidence="6" id="KW-1185">Reference proteome</keyword>
<evidence type="ECO:0000256" key="4">
    <source>
        <dbReference type="ARBA" id="ARBA00022833"/>
    </source>
</evidence>
<protein>
    <submittedName>
        <fullName evidence="5">Uncharacterized protein (DUF849 family)</fullName>
    </submittedName>
</protein>
<evidence type="ECO:0000313" key="6">
    <source>
        <dbReference type="Proteomes" id="UP000317122"/>
    </source>
</evidence>
<evidence type="ECO:0000313" key="5">
    <source>
        <dbReference type="EMBL" id="TWI42782.1"/>
    </source>
</evidence>
<sequence length="285" mass="30467">MTVDRGAAGPGLIAPAAIAVAPNGGRRGKEDHPALPIGPQELARTAAACLEAGAAMIHAHVRDRDGGHLLDAHAYREATKAIRDAVGERLVIQITSEAVGRYQPAEQMAVVRATRPEAVSLALRELVPSPSHENAFAEFLWWLKSERIAPQMILYAPEEASALAAMQQRGLVPFDDIPVLYVLGRYTPGQVSRPADLLPFLAHERPRFAHWMVCAFGREETACVTAGALLGGHARVGFENNFALADGTTAKDNAALVAATKYALTACGVRTAQANDLRAAWSTQR</sequence>
<organism evidence="5 6">
    <name type="scientific">Mesorhizobium tianshanense</name>
    <dbReference type="NCBI Taxonomy" id="39844"/>
    <lineage>
        <taxon>Bacteria</taxon>
        <taxon>Pseudomonadati</taxon>
        <taxon>Pseudomonadota</taxon>
        <taxon>Alphaproteobacteria</taxon>
        <taxon>Hyphomicrobiales</taxon>
        <taxon>Phyllobacteriaceae</taxon>
        <taxon>Mesorhizobium</taxon>
    </lineage>
</organism>
<dbReference type="GO" id="GO:0043720">
    <property type="term" value="F:3-keto-5-aminohexanoate cleavage activity"/>
    <property type="evidence" value="ECO:0007669"/>
    <property type="project" value="InterPro"/>
</dbReference>
<accession>A0A562PE70</accession>
<keyword evidence="2" id="KW-0808">Transferase</keyword>
<dbReference type="PANTHER" id="PTHR37418:SF2">
    <property type="entry name" value="3-KETO-5-AMINOHEXANOATE CLEAVAGE ENZYME"/>
    <property type="match status" value="1"/>
</dbReference>
<evidence type="ECO:0000256" key="2">
    <source>
        <dbReference type="ARBA" id="ARBA00022679"/>
    </source>
</evidence>